<dbReference type="PROSITE" id="PS51310">
    <property type="entry name" value="VPS28_C"/>
    <property type="match status" value="1"/>
</dbReference>
<feature type="non-terminal residue" evidence="3">
    <location>
        <position position="32"/>
    </location>
</feature>
<dbReference type="GO" id="GO:0044877">
    <property type="term" value="F:protein-containing complex binding"/>
    <property type="evidence" value="ECO:0007669"/>
    <property type="project" value="TreeGrafter"/>
</dbReference>
<evidence type="ECO:0000313" key="3">
    <source>
        <dbReference type="EMBL" id="EOA93094.1"/>
    </source>
</evidence>
<dbReference type="PANTHER" id="PTHR12937">
    <property type="entry name" value="VACUOLAR PROTEIN SORTING 28, ISOFORM 2 VPS28"/>
    <property type="match status" value="1"/>
</dbReference>
<dbReference type="InterPro" id="IPR007143">
    <property type="entry name" value="Vps28"/>
</dbReference>
<keyword evidence="1" id="KW-0813">Transport</keyword>
<dbReference type="InterPro" id="IPR017899">
    <property type="entry name" value="VPS28_C"/>
</dbReference>
<dbReference type="GO" id="GO:0000813">
    <property type="term" value="C:ESCRT I complex"/>
    <property type="evidence" value="ECO:0007669"/>
    <property type="project" value="InterPro"/>
</dbReference>
<comment type="similarity">
    <text evidence="1">Belongs to the VPS28 family.</text>
</comment>
<proteinExistence type="inferred from homology"/>
<dbReference type="PANTHER" id="PTHR12937:SF0">
    <property type="entry name" value="VACUOLAR PROTEIN SORTING-ASSOCIATED PROTEIN 28 HOMOLOG"/>
    <property type="match status" value="1"/>
</dbReference>
<evidence type="ECO:0000313" key="4">
    <source>
        <dbReference type="Proteomes" id="UP000296049"/>
    </source>
</evidence>
<evidence type="ECO:0000259" key="2">
    <source>
        <dbReference type="PROSITE" id="PS51310"/>
    </source>
</evidence>
<organism evidence="3 4">
    <name type="scientific">Anas platyrhynchos</name>
    <name type="common">Mallard</name>
    <name type="synonym">Anas boschas</name>
    <dbReference type="NCBI Taxonomy" id="8839"/>
    <lineage>
        <taxon>Eukaryota</taxon>
        <taxon>Metazoa</taxon>
        <taxon>Chordata</taxon>
        <taxon>Craniata</taxon>
        <taxon>Vertebrata</taxon>
        <taxon>Euteleostomi</taxon>
        <taxon>Archelosauria</taxon>
        <taxon>Archosauria</taxon>
        <taxon>Dinosauria</taxon>
        <taxon>Saurischia</taxon>
        <taxon>Theropoda</taxon>
        <taxon>Coelurosauria</taxon>
        <taxon>Aves</taxon>
        <taxon>Neognathae</taxon>
        <taxon>Galloanserae</taxon>
        <taxon>Anseriformes</taxon>
        <taxon>Anatidae</taxon>
        <taxon>Anatinae</taxon>
        <taxon>Anas</taxon>
    </lineage>
</organism>
<dbReference type="GO" id="GO:0043328">
    <property type="term" value="P:protein transport to vacuole involved in ubiquitin-dependent protein catabolic process via the multivesicular body sorting pathway"/>
    <property type="evidence" value="ECO:0007669"/>
    <property type="project" value="TreeGrafter"/>
</dbReference>
<dbReference type="Gene3D" id="1.20.120.1130">
    <property type="match status" value="1"/>
</dbReference>
<keyword evidence="1" id="KW-0653">Protein transport</keyword>
<name>R0KVB9_ANAPL</name>
<dbReference type="Pfam" id="PF03997">
    <property type="entry name" value="VPS28"/>
    <property type="match status" value="1"/>
</dbReference>
<dbReference type="InterPro" id="IPR037206">
    <property type="entry name" value="VPS28_C_sf"/>
</dbReference>
<reference evidence="4" key="1">
    <citation type="journal article" date="2013" name="Nat. Genet.">
        <title>The duck genome and transcriptome provide insight into an avian influenza virus reservoir species.</title>
        <authorList>
            <person name="Huang Y."/>
            <person name="Li Y."/>
            <person name="Burt D.W."/>
            <person name="Chen H."/>
            <person name="Zhang Y."/>
            <person name="Qian W."/>
            <person name="Kim H."/>
            <person name="Gan S."/>
            <person name="Zhao Y."/>
            <person name="Li J."/>
            <person name="Yi K."/>
            <person name="Feng H."/>
            <person name="Zhu P."/>
            <person name="Li B."/>
            <person name="Liu Q."/>
            <person name="Fairley S."/>
            <person name="Magor K.E."/>
            <person name="Du Z."/>
            <person name="Hu X."/>
            <person name="Goodman L."/>
            <person name="Tafer H."/>
            <person name="Vignal A."/>
            <person name="Lee T."/>
            <person name="Kim K.W."/>
            <person name="Sheng Z."/>
            <person name="An Y."/>
            <person name="Searle S."/>
            <person name="Herrero J."/>
            <person name="Groenen M.A."/>
            <person name="Crooijmans R.P."/>
            <person name="Faraut T."/>
            <person name="Cai Q."/>
            <person name="Webster R.G."/>
            <person name="Aldridge J.R."/>
            <person name="Warren W.C."/>
            <person name="Bartschat S."/>
            <person name="Kehr S."/>
            <person name="Marz M."/>
            <person name="Stadler P.F."/>
            <person name="Smith J."/>
            <person name="Kraus R.H."/>
            <person name="Zhao Y."/>
            <person name="Ren L."/>
            <person name="Fei J."/>
            <person name="Morisson M."/>
            <person name="Kaiser P."/>
            <person name="Griffin D.K."/>
            <person name="Rao M."/>
            <person name="Pitel F."/>
            <person name="Wang J."/>
            <person name="Li N."/>
        </authorList>
    </citation>
    <scope>NUCLEOTIDE SEQUENCE [LARGE SCALE GENOMIC DNA]</scope>
</reference>
<evidence type="ECO:0000256" key="1">
    <source>
        <dbReference type="PROSITE-ProRule" id="PRU00642"/>
    </source>
</evidence>
<dbReference type="SUPFAM" id="SSF140427">
    <property type="entry name" value="VPS28 C-terminal domain-like"/>
    <property type="match status" value="1"/>
</dbReference>
<dbReference type="AlphaFoldDB" id="R0KVB9"/>
<sequence length="32" mass="3925">QIQPDLRELMETMNRMSHLPPDFEGRQKVNQW</sequence>
<accession>R0KVB9</accession>
<gene>
    <name evidence="3" type="ORF">Anapl_19010</name>
</gene>
<dbReference type="EMBL" id="KB749043">
    <property type="protein sequence ID" value="EOA93094.1"/>
    <property type="molecule type" value="Genomic_DNA"/>
</dbReference>
<feature type="domain" description="VPS28 C-terminal" evidence="2">
    <location>
        <begin position="1"/>
        <end position="32"/>
    </location>
</feature>
<feature type="non-terminal residue" evidence="3">
    <location>
        <position position="1"/>
    </location>
</feature>
<dbReference type="Proteomes" id="UP000296049">
    <property type="component" value="Unassembled WGS sequence"/>
</dbReference>
<protein>
    <submittedName>
        <fullName evidence="3">Vacuolar protein sorting-associated protein 28-like protein</fullName>
    </submittedName>
</protein>
<keyword evidence="4" id="KW-1185">Reference proteome</keyword>